<keyword evidence="1" id="KW-1133">Transmembrane helix</keyword>
<organism evidence="2 3">
    <name type="scientific">Abeliophyllum distichum</name>
    <dbReference type="NCBI Taxonomy" id="126358"/>
    <lineage>
        <taxon>Eukaryota</taxon>
        <taxon>Viridiplantae</taxon>
        <taxon>Streptophyta</taxon>
        <taxon>Embryophyta</taxon>
        <taxon>Tracheophyta</taxon>
        <taxon>Spermatophyta</taxon>
        <taxon>Magnoliopsida</taxon>
        <taxon>eudicotyledons</taxon>
        <taxon>Gunneridae</taxon>
        <taxon>Pentapetalae</taxon>
        <taxon>asterids</taxon>
        <taxon>lamiids</taxon>
        <taxon>Lamiales</taxon>
        <taxon>Oleaceae</taxon>
        <taxon>Forsythieae</taxon>
        <taxon>Abeliophyllum</taxon>
    </lineage>
</organism>
<dbReference type="EMBL" id="JBFOLK010000046">
    <property type="protein sequence ID" value="KAL2457792.1"/>
    <property type="molecule type" value="Genomic_DNA"/>
</dbReference>
<protein>
    <submittedName>
        <fullName evidence="2">Uncharacterized protein</fullName>
    </submittedName>
</protein>
<comment type="caution">
    <text evidence="2">The sequence shown here is derived from an EMBL/GenBank/DDBJ whole genome shotgun (WGS) entry which is preliminary data.</text>
</comment>
<keyword evidence="1" id="KW-0472">Membrane</keyword>
<evidence type="ECO:0000256" key="1">
    <source>
        <dbReference type="SAM" id="Phobius"/>
    </source>
</evidence>
<keyword evidence="3" id="KW-1185">Reference proteome</keyword>
<feature type="transmembrane region" description="Helical" evidence="1">
    <location>
        <begin position="48"/>
        <end position="66"/>
    </location>
</feature>
<gene>
    <name evidence="2" type="ORF">Adt_46228</name>
</gene>
<reference evidence="3" key="1">
    <citation type="submission" date="2024-07" db="EMBL/GenBank/DDBJ databases">
        <title>Two chromosome-level genome assemblies of Korean endemic species Abeliophyllum distichum and Forsythia ovata (Oleaceae).</title>
        <authorList>
            <person name="Jang H."/>
        </authorList>
    </citation>
    <scope>NUCLEOTIDE SEQUENCE [LARGE SCALE GENOMIC DNA]</scope>
</reference>
<dbReference type="PANTHER" id="PTHR33333:SF46">
    <property type="entry name" value="LOW QUALITY PROTEIN: GLYCINE-RICH PROTEIN DOT1"/>
    <property type="match status" value="1"/>
</dbReference>
<accession>A0ABD1P271</accession>
<evidence type="ECO:0000313" key="2">
    <source>
        <dbReference type="EMBL" id="KAL2457792.1"/>
    </source>
</evidence>
<dbReference type="PANTHER" id="PTHR33333">
    <property type="entry name" value="ERYTHROCYTE MEMBRANE PROTEIN 1-LIKE"/>
    <property type="match status" value="1"/>
</dbReference>
<dbReference type="Proteomes" id="UP001604336">
    <property type="component" value="Unassembled WGS sequence"/>
</dbReference>
<sequence>MGLNEVMNFIVEKLKELLLAMENFGGHVLAWFDKVFPPDTRGDKIHHWIHVATPFLIAAAALIVLICFCRCCCGCCKGGGGGRVKMMKAPGRNYRMPRNVFESDPKGYFHNLRTYPGDELC</sequence>
<proteinExistence type="predicted"/>
<keyword evidence="1" id="KW-0812">Transmembrane</keyword>
<dbReference type="AlphaFoldDB" id="A0ABD1P271"/>
<dbReference type="InterPro" id="IPR039926">
    <property type="entry name" value="Egg_app_1"/>
</dbReference>
<evidence type="ECO:0000313" key="3">
    <source>
        <dbReference type="Proteomes" id="UP001604336"/>
    </source>
</evidence>
<name>A0ABD1P271_9LAMI</name>